<dbReference type="InterPro" id="IPR009937">
    <property type="entry name" value="Phage_holin_3_6"/>
</dbReference>
<proteinExistence type="predicted"/>
<comment type="caution">
    <text evidence="2">The sequence shown here is derived from an EMBL/GenBank/DDBJ whole genome shotgun (WGS) entry which is preliminary data.</text>
</comment>
<evidence type="ECO:0000256" key="1">
    <source>
        <dbReference type="SAM" id="Phobius"/>
    </source>
</evidence>
<dbReference type="EMBL" id="PYLS01000001">
    <property type="protein sequence ID" value="PST85152.1"/>
    <property type="molecule type" value="Genomic_DNA"/>
</dbReference>
<dbReference type="RefSeq" id="WP_107213617.1">
    <property type="nucleotide sequence ID" value="NZ_KZ686268.1"/>
</dbReference>
<reference evidence="2 3" key="1">
    <citation type="submission" date="2018-03" db="EMBL/GenBank/DDBJ databases">
        <authorList>
            <person name="Keele B.F."/>
        </authorList>
    </citation>
    <scope>NUCLEOTIDE SEQUENCE [LARGE SCALE GENOMIC DNA]</scope>
    <source>
        <strain evidence="2 3">YL28-9</strain>
    </source>
</reference>
<organism evidence="2 3">
    <name type="scientific">Pedobacter yulinensis</name>
    <dbReference type="NCBI Taxonomy" id="2126353"/>
    <lineage>
        <taxon>Bacteria</taxon>
        <taxon>Pseudomonadati</taxon>
        <taxon>Bacteroidota</taxon>
        <taxon>Sphingobacteriia</taxon>
        <taxon>Sphingobacteriales</taxon>
        <taxon>Sphingobacteriaceae</taxon>
        <taxon>Pedobacter</taxon>
    </lineage>
</organism>
<sequence length="130" mass="15013">MEQTDKEKTFEDIIAQVKDYIDTRKEYMRLYVVEKASKIFADLVTNLTVVVCFILAFLFGTVTLALFLSDVLGSYTRGFGCVALIYLAVALLVYFTKDKYIEKAIINMAIRKYFNKLADKEDEEEKVQHP</sequence>
<accession>A0A2T3HRS8</accession>
<dbReference type="Proteomes" id="UP000240912">
    <property type="component" value="Unassembled WGS sequence"/>
</dbReference>
<name>A0A2T3HRS8_9SPHI</name>
<evidence type="ECO:0000313" key="2">
    <source>
        <dbReference type="EMBL" id="PST85152.1"/>
    </source>
</evidence>
<evidence type="ECO:0000313" key="3">
    <source>
        <dbReference type="Proteomes" id="UP000240912"/>
    </source>
</evidence>
<keyword evidence="1" id="KW-1133">Transmembrane helix</keyword>
<dbReference type="OrthoDB" id="675470at2"/>
<feature type="transmembrane region" description="Helical" evidence="1">
    <location>
        <begin position="74"/>
        <end position="95"/>
    </location>
</feature>
<keyword evidence="3" id="KW-1185">Reference proteome</keyword>
<protein>
    <submittedName>
        <fullName evidence="2">Phage holin family protein</fullName>
    </submittedName>
</protein>
<dbReference type="AlphaFoldDB" id="A0A2T3HRS8"/>
<keyword evidence="1" id="KW-0812">Transmembrane</keyword>
<keyword evidence="1" id="KW-0472">Membrane</keyword>
<dbReference type="Pfam" id="PF07332">
    <property type="entry name" value="Phage_holin_3_6"/>
    <property type="match status" value="1"/>
</dbReference>
<gene>
    <name evidence="2" type="ORF">C7T94_03335</name>
</gene>
<feature type="transmembrane region" description="Helical" evidence="1">
    <location>
        <begin position="43"/>
        <end position="68"/>
    </location>
</feature>